<organism evidence="1">
    <name type="scientific">marine sediment metagenome</name>
    <dbReference type="NCBI Taxonomy" id="412755"/>
    <lineage>
        <taxon>unclassified sequences</taxon>
        <taxon>metagenomes</taxon>
        <taxon>ecological metagenomes</taxon>
    </lineage>
</organism>
<gene>
    <name evidence="1" type="ORF">LCGC14_1266170</name>
</gene>
<name>A0A0F9P2M2_9ZZZZ</name>
<evidence type="ECO:0000313" key="1">
    <source>
        <dbReference type="EMBL" id="KKM87712.1"/>
    </source>
</evidence>
<accession>A0A0F9P2M2</accession>
<proteinExistence type="predicted"/>
<dbReference type="EMBL" id="LAZR01007064">
    <property type="protein sequence ID" value="KKM87712.1"/>
    <property type="molecule type" value="Genomic_DNA"/>
</dbReference>
<sequence length="88" mass="9734">MGIMPKISFETIQTVLREINITKPSISTEWATSLLAEISASNPILSGFLTTLIAQGRPDAAINSLVTYKLIETQLEVNQLEEQFNENP</sequence>
<reference evidence="1" key="1">
    <citation type="journal article" date="2015" name="Nature">
        <title>Complex archaea that bridge the gap between prokaryotes and eukaryotes.</title>
        <authorList>
            <person name="Spang A."/>
            <person name="Saw J.H."/>
            <person name="Jorgensen S.L."/>
            <person name="Zaremba-Niedzwiedzka K."/>
            <person name="Martijn J."/>
            <person name="Lind A.E."/>
            <person name="van Eijk R."/>
            <person name="Schleper C."/>
            <person name="Guy L."/>
            <person name="Ettema T.J."/>
        </authorList>
    </citation>
    <scope>NUCLEOTIDE SEQUENCE</scope>
</reference>
<comment type="caution">
    <text evidence="1">The sequence shown here is derived from an EMBL/GenBank/DDBJ whole genome shotgun (WGS) entry which is preliminary data.</text>
</comment>
<protein>
    <submittedName>
        <fullName evidence="1">Uncharacterized protein</fullName>
    </submittedName>
</protein>
<dbReference type="AlphaFoldDB" id="A0A0F9P2M2"/>